<dbReference type="EMBL" id="LR797368">
    <property type="protein sequence ID" value="CAB4210237.1"/>
    <property type="molecule type" value="Genomic_DNA"/>
</dbReference>
<organism evidence="3">
    <name type="scientific">uncultured Caudovirales phage</name>
    <dbReference type="NCBI Taxonomy" id="2100421"/>
    <lineage>
        <taxon>Viruses</taxon>
        <taxon>Duplodnaviria</taxon>
        <taxon>Heunggongvirae</taxon>
        <taxon>Uroviricota</taxon>
        <taxon>Caudoviricetes</taxon>
        <taxon>Peduoviridae</taxon>
        <taxon>Maltschvirus</taxon>
        <taxon>Maltschvirus maltsch</taxon>
    </lineage>
</organism>
<accession>A0A6J5S971</accession>
<dbReference type="EMBL" id="LR797265">
    <property type="protein sequence ID" value="CAB4197354.1"/>
    <property type="molecule type" value="Genomic_DNA"/>
</dbReference>
<protein>
    <submittedName>
        <fullName evidence="3">AdoMet_MTases domain containing protein</fullName>
    </submittedName>
</protein>
<dbReference type="InterPro" id="IPR029063">
    <property type="entry name" value="SAM-dependent_MTases_sf"/>
</dbReference>
<dbReference type="InterPro" id="IPR013216">
    <property type="entry name" value="Methyltransf_11"/>
</dbReference>
<dbReference type="Pfam" id="PF08241">
    <property type="entry name" value="Methyltransf_11"/>
    <property type="match status" value="1"/>
</dbReference>
<dbReference type="Gene3D" id="3.40.50.150">
    <property type="entry name" value="Vaccinia Virus protein VP39"/>
    <property type="match status" value="1"/>
</dbReference>
<dbReference type="SUPFAM" id="SSF53335">
    <property type="entry name" value="S-adenosyl-L-methionine-dependent methyltransferases"/>
    <property type="match status" value="1"/>
</dbReference>
<feature type="domain" description="Methyltransferase type 11" evidence="1">
    <location>
        <begin position="65"/>
        <end position="114"/>
    </location>
</feature>
<proteinExistence type="predicted"/>
<reference evidence="3" key="1">
    <citation type="submission" date="2020-05" db="EMBL/GenBank/DDBJ databases">
        <authorList>
            <person name="Chiriac C."/>
            <person name="Salcher M."/>
            <person name="Ghai R."/>
            <person name="Kavagutti S V."/>
        </authorList>
    </citation>
    <scope>NUCLEOTIDE SEQUENCE</scope>
</reference>
<evidence type="ECO:0000313" key="4">
    <source>
        <dbReference type="EMBL" id="CAB5227532.1"/>
    </source>
</evidence>
<dbReference type="EMBL" id="LR798370">
    <property type="protein sequence ID" value="CAB5227532.1"/>
    <property type="molecule type" value="Genomic_DNA"/>
</dbReference>
<gene>
    <name evidence="2" type="ORF">UFOVP1306_9</name>
    <name evidence="3" type="ORF">UFOVP1422_11</name>
    <name evidence="4" type="ORF">UFOVP1519_55</name>
</gene>
<name>A0A6J5S971_9CAUD</name>
<evidence type="ECO:0000313" key="3">
    <source>
        <dbReference type="EMBL" id="CAB4210237.1"/>
    </source>
</evidence>
<sequence length="194" mass="21208">MGIGTGSAAEAETEFRKIVDAVKAPRVLEMGTLRWSERSTHHKEWFPHASEYIMTDVAAGPDVDIVADAHTLSSQIDGLFDAVIAISVWEHLSRPWIAAAEIAKVLKPGGVVFICTHQSFPLHGYPNDYFRFSTEALSIIFNDAGLKTVSEGYQYPAQLIPPPEITIWNPGAPVFLNVAWTGQSSAASTAKRSR</sequence>
<dbReference type="CDD" id="cd02440">
    <property type="entry name" value="AdoMet_MTases"/>
    <property type="match status" value="1"/>
</dbReference>
<evidence type="ECO:0000313" key="2">
    <source>
        <dbReference type="EMBL" id="CAB4197354.1"/>
    </source>
</evidence>
<dbReference type="GO" id="GO:0008757">
    <property type="term" value="F:S-adenosylmethionine-dependent methyltransferase activity"/>
    <property type="evidence" value="ECO:0007669"/>
    <property type="project" value="InterPro"/>
</dbReference>
<evidence type="ECO:0000259" key="1">
    <source>
        <dbReference type="Pfam" id="PF08241"/>
    </source>
</evidence>